<name>A0A7L5BU76_9RHOB</name>
<sequence length="672" mass="72076">MADLTTWLRFLRDNTASMATQVVIFSILLFGASGMVLDFGRVYSEHSRMQAFTDQAALSAAAELDLDIDSIDRAIAAVFGPGGGAVIPKGALFSDGTSDQFRISHLFFLSDLSDDVPDAGGSRPQYDLAGDIAGPNLVYTAFANGGAAGGDIAAASTQARYVVAVAEERSVRNTLMRLINSAGSDAVREKSVLRTIAAARRKRLSCGALSNLVICNPWEDDPGASFQSEMSGPGATGRQFRHVADGLTPAEGALSAPNALARRLSLEAPAAVARICADPQTMPGANPAMSEAEAATAYAICMLASAREHEFCVGDEVAFVPAPPEEIATALGTAFDLWDAPISDVLYWDRDADGDHSQAVDEAGVSLFDAGTAHVLRDQSPLFQPDLNIMKGRVRDELRTRVNAALGVPESSRLNYPRGVDYESYDLLLNPCLRTGATTNCATTSAGETIDYISNPTTHSAVAQFFIANFPLLYQRDLQTPPEDMTSFYQAYRTGREDWLHAREAFTTAPTTAVEPGQTLTLTGEDGSLDTRLGPPDENIAQIQTKPAYDENGVREDVNGDGEIDAFDVEPAYSNYTYNPVSDPIDRALERRVFDATVVNCGAARVETEAGVPARRAEVAGFVKMFLLQPPRARCPNGTENCLNRDLSSATLFSEFVGLPDMNETSYAVLVR</sequence>
<dbReference type="InterPro" id="IPR028087">
    <property type="entry name" value="Tad_N"/>
</dbReference>
<keyword evidence="1" id="KW-0472">Membrane</keyword>
<dbReference type="Proteomes" id="UP000503336">
    <property type="component" value="Chromosome"/>
</dbReference>
<dbReference type="PROSITE" id="PS00018">
    <property type="entry name" value="EF_HAND_1"/>
    <property type="match status" value="1"/>
</dbReference>
<dbReference type="AlphaFoldDB" id="A0A7L5BU76"/>
<organism evidence="3 4">
    <name type="scientific">Pikeienuella piscinae</name>
    <dbReference type="NCBI Taxonomy" id="2748098"/>
    <lineage>
        <taxon>Bacteria</taxon>
        <taxon>Pseudomonadati</taxon>
        <taxon>Pseudomonadota</taxon>
        <taxon>Alphaproteobacteria</taxon>
        <taxon>Rhodobacterales</taxon>
        <taxon>Paracoccaceae</taxon>
        <taxon>Pikeienuella</taxon>
    </lineage>
</organism>
<reference evidence="3 4" key="1">
    <citation type="submission" date="2020-02" db="EMBL/GenBank/DDBJ databases">
        <title>complete genome sequence of Rhodobacteraceae bacterium.</title>
        <authorList>
            <person name="Park J."/>
            <person name="Kim Y.-S."/>
            <person name="Kim K.-H."/>
        </authorList>
    </citation>
    <scope>NUCLEOTIDE SEQUENCE [LARGE SCALE GENOMIC DNA]</scope>
    <source>
        <strain evidence="3 4">RR4-56</strain>
    </source>
</reference>
<feature type="transmembrane region" description="Helical" evidence="1">
    <location>
        <begin position="20"/>
        <end position="40"/>
    </location>
</feature>
<accession>A0A7L5BU76</accession>
<evidence type="ECO:0000313" key="3">
    <source>
        <dbReference type="EMBL" id="QIE55315.1"/>
    </source>
</evidence>
<dbReference type="RefSeq" id="WP_165097039.1">
    <property type="nucleotide sequence ID" value="NZ_CP049056.1"/>
</dbReference>
<gene>
    <name evidence="3" type="ORF">G5B40_07510</name>
</gene>
<protein>
    <recommendedName>
        <fullName evidence="2">Putative Flp pilus-assembly TadG-like N-terminal domain-containing protein</fullName>
    </recommendedName>
</protein>
<keyword evidence="1" id="KW-0812">Transmembrane</keyword>
<dbReference type="KEGG" id="hdh:G5B40_07510"/>
<evidence type="ECO:0000313" key="4">
    <source>
        <dbReference type="Proteomes" id="UP000503336"/>
    </source>
</evidence>
<feature type="domain" description="Putative Flp pilus-assembly TadG-like N-terminal" evidence="2">
    <location>
        <begin position="22"/>
        <end position="62"/>
    </location>
</feature>
<evidence type="ECO:0000256" key="1">
    <source>
        <dbReference type="SAM" id="Phobius"/>
    </source>
</evidence>
<keyword evidence="1" id="KW-1133">Transmembrane helix</keyword>
<dbReference type="Pfam" id="PF13400">
    <property type="entry name" value="Tad"/>
    <property type="match status" value="1"/>
</dbReference>
<proteinExistence type="predicted"/>
<dbReference type="InterPro" id="IPR018247">
    <property type="entry name" value="EF_Hand_1_Ca_BS"/>
</dbReference>
<keyword evidence="4" id="KW-1185">Reference proteome</keyword>
<evidence type="ECO:0000259" key="2">
    <source>
        <dbReference type="Pfam" id="PF13400"/>
    </source>
</evidence>
<dbReference type="EMBL" id="CP049056">
    <property type="protein sequence ID" value="QIE55315.1"/>
    <property type="molecule type" value="Genomic_DNA"/>
</dbReference>